<dbReference type="PANTHER" id="PTHR42793:SF1">
    <property type="entry name" value="PEPTIDYL-LYSINE N-ACETYLTRANSFERASE PATZ"/>
    <property type="match status" value="1"/>
</dbReference>
<dbReference type="Proteomes" id="UP000001029">
    <property type="component" value="Chromosome"/>
</dbReference>
<dbReference type="PANTHER" id="PTHR42793">
    <property type="entry name" value="COA BINDING DOMAIN CONTAINING PROTEIN"/>
    <property type="match status" value="1"/>
</dbReference>
<reference evidence="2 3" key="1">
    <citation type="journal article" date="2009" name="Appl. Environ. Microbiol.">
        <title>Genomic analysis of 'Elusimicrobium minutum,' the first cultivated representative of the phylum 'Elusimicrobia' (formerly termite group 1).</title>
        <authorList>
            <person name="Herlemann D.P.R."/>
            <person name="Geissinger O."/>
            <person name="Ikeda-Ohtsubo W."/>
            <person name="Kunin V."/>
            <person name="Sun H."/>
            <person name="Lapidus A."/>
            <person name="Hugenholtz P."/>
            <person name="Brune A."/>
        </authorList>
    </citation>
    <scope>NUCLEOTIDE SEQUENCE [LARGE SCALE GENOMIC DNA]</scope>
    <source>
        <strain evidence="2 3">Pei191</strain>
    </source>
</reference>
<dbReference type="GO" id="GO:0005524">
    <property type="term" value="F:ATP binding"/>
    <property type="evidence" value="ECO:0007669"/>
    <property type="project" value="InterPro"/>
</dbReference>
<dbReference type="InterPro" id="IPR016102">
    <property type="entry name" value="Succinyl-CoA_synth-like"/>
</dbReference>
<dbReference type="SUPFAM" id="SSF51735">
    <property type="entry name" value="NAD(P)-binding Rossmann-fold domains"/>
    <property type="match status" value="1"/>
</dbReference>
<dbReference type="InterPro" id="IPR003781">
    <property type="entry name" value="CoA-bd"/>
</dbReference>
<feature type="domain" description="CoA-binding" evidence="1">
    <location>
        <begin position="262"/>
        <end position="359"/>
    </location>
</feature>
<dbReference type="Gene3D" id="3.40.50.261">
    <property type="entry name" value="Succinyl-CoA synthetase domains"/>
    <property type="match status" value="2"/>
</dbReference>
<organism evidence="2 3">
    <name type="scientific">Elusimicrobium minutum (strain Pei191)</name>
    <dbReference type="NCBI Taxonomy" id="445932"/>
    <lineage>
        <taxon>Bacteria</taxon>
        <taxon>Pseudomonadati</taxon>
        <taxon>Elusimicrobiota</taxon>
        <taxon>Elusimicrobia</taxon>
        <taxon>Elusimicrobiales</taxon>
        <taxon>Elusimicrobiaceae</taxon>
        <taxon>Elusimicrobium</taxon>
    </lineage>
</organism>
<evidence type="ECO:0000313" key="2">
    <source>
        <dbReference type="EMBL" id="ACC98407.1"/>
    </source>
</evidence>
<dbReference type="STRING" id="445932.Emin_0852"/>
<dbReference type="Gene3D" id="3.30.470.20">
    <property type="entry name" value="ATP-grasp fold, B domain"/>
    <property type="match status" value="1"/>
</dbReference>
<dbReference type="EMBL" id="CP001055">
    <property type="protein sequence ID" value="ACC98407.1"/>
    <property type="molecule type" value="Genomic_DNA"/>
</dbReference>
<dbReference type="InterPro" id="IPR032875">
    <property type="entry name" value="Succ_CoA_lig_flav_dom"/>
</dbReference>
<dbReference type="OrthoDB" id="9807426at2"/>
<dbReference type="SMART" id="SM00881">
    <property type="entry name" value="CoA_binding"/>
    <property type="match status" value="1"/>
</dbReference>
<dbReference type="Pfam" id="PF13549">
    <property type="entry name" value="ATP-grasp_5"/>
    <property type="match status" value="1"/>
</dbReference>
<dbReference type="SUPFAM" id="SSF56059">
    <property type="entry name" value="Glutathione synthetase ATP-binding domain-like"/>
    <property type="match status" value="1"/>
</dbReference>
<evidence type="ECO:0000313" key="3">
    <source>
        <dbReference type="Proteomes" id="UP000001029"/>
    </source>
</evidence>
<dbReference type="HOGENOM" id="CLU_007415_2_1_0"/>
<name>B2KD11_ELUMP</name>
<evidence type="ECO:0000259" key="1">
    <source>
        <dbReference type="SMART" id="SM00881"/>
    </source>
</evidence>
<dbReference type="Gene3D" id="3.40.50.720">
    <property type="entry name" value="NAD(P)-binding Rossmann-like Domain"/>
    <property type="match status" value="1"/>
</dbReference>
<dbReference type="KEGG" id="emi:Emin_0852"/>
<accession>B2KD11</accession>
<dbReference type="Pfam" id="PF13607">
    <property type="entry name" value="Succ_CoA_lig"/>
    <property type="match status" value="1"/>
</dbReference>
<gene>
    <name evidence="2" type="ordered locus">Emin_0852</name>
</gene>
<dbReference type="RefSeq" id="WP_012415022.1">
    <property type="nucleotide sequence ID" value="NC_010644.1"/>
</dbReference>
<dbReference type="Gene3D" id="3.30.1490.20">
    <property type="entry name" value="ATP-grasp fold, A domain"/>
    <property type="match status" value="1"/>
</dbReference>
<dbReference type="AlphaFoldDB" id="B2KD11"/>
<dbReference type="Pfam" id="PF13380">
    <property type="entry name" value="CoA_binding_2"/>
    <property type="match status" value="1"/>
</dbReference>
<keyword evidence="3" id="KW-1185">Reference proteome</keyword>
<dbReference type="InterPro" id="IPR036291">
    <property type="entry name" value="NAD(P)-bd_dom_sf"/>
</dbReference>
<dbReference type="InterPro" id="IPR013815">
    <property type="entry name" value="ATP_grasp_subdomain_1"/>
</dbReference>
<sequence>MKFIDNIFKTAFDNGQTALTEAQCYAVFDRIGLTVPKWQKFDKTAENFDSIISSFGGDKVVLKILSSKIIHKTEAGGVKIVLKTDAKAAFEELMEKFPNAEGVLAVEFINYTPFALGSELMLGARADESFGPLVVLGFGGSGAEFLTKNLKKGVSPSIAAAADLQPASFIAENFAAKYSQGLVRGGKRHGDINKLTKWVSAFSSLINYFSDGAGNAWTIEEMEINPLAACGGEWFALDGVIRFRQSKNVTRSFPSSKAIESVVRPSTIGVIGVSENKVNMGRIILNNIAKAGMSKENTVVIKEGVTEIDGVKCAPSFKDMPFKLDTLVVTVPAAFVPGVIKEAAASGKVNAIVLISGAIGEKEGSADLKKEVEDIVIKGREINPDFALNGGNSLGVVSNPSKVNTLFIPFEKLDPPLGVNEKLAPCAFISQSGAFVISILSKHSGMKPVYCVTVGNQLDITVADYAAYAVEDKDVKVLLLYIEGFKPGDGAGLLRTIRRAKELKKKVVIYKAGRTGAGQKAVMGHTASIAGDYFITESLFNQEGALVASNFTDFEFLAQMCLANADSDTNNKSVFMISNAGFETSGMADNIGEGSNISVVYPNEKLSLEMKDILKQNKLDAIVDIRNPFDVTPMASDEVYFNLSKAALKSGQYGALVFSMLPLSPAVKTLKVENPDVISKLGALKRETNLPVAVVVSAGEKFDYYRSLALQEGLVVFKEADKAINILSQFFK</sequence>
<protein>
    <submittedName>
        <fullName evidence="2">Putative ADP acetyl-CoA synthetase</fullName>
    </submittedName>
</protein>
<proteinExistence type="predicted"/>
<dbReference type="SUPFAM" id="SSF52210">
    <property type="entry name" value="Succinyl-CoA synthetase domains"/>
    <property type="match status" value="2"/>
</dbReference>